<organism evidence="3 4">
    <name type="scientific">Cannabis sativa</name>
    <name type="common">Hemp</name>
    <name type="synonym">Marijuana</name>
    <dbReference type="NCBI Taxonomy" id="3483"/>
    <lineage>
        <taxon>Eukaryota</taxon>
        <taxon>Viridiplantae</taxon>
        <taxon>Streptophyta</taxon>
        <taxon>Embryophyta</taxon>
        <taxon>Tracheophyta</taxon>
        <taxon>Spermatophyta</taxon>
        <taxon>Magnoliopsida</taxon>
        <taxon>eudicotyledons</taxon>
        <taxon>Gunneridae</taxon>
        <taxon>Pentapetalae</taxon>
        <taxon>rosids</taxon>
        <taxon>fabids</taxon>
        <taxon>Rosales</taxon>
        <taxon>Cannabaceae</taxon>
        <taxon>Cannabis</taxon>
    </lineage>
</organism>
<evidence type="ECO:0000259" key="2">
    <source>
        <dbReference type="Pfam" id="PF14392"/>
    </source>
</evidence>
<dbReference type="InterPro" id="IPR025836">
    <property type="entry name" value="Zn_knuckle_CX2CX4HX4C"/>
</dbReference>
<keyword evidence="4" id="KW-1185">Reference proteome</keyword>
<accession>A0A7J6EWY3</accession>
<evidence type="ECO:0000313" key="4">
    <source>
        <dbReference type="Proteomes" id="UP000583929"/>
    </source>
</evidence>
<dbReference type="EMBL" id="JAATIQ010000316">
    <property type="protein sequence ID" value="KAF4362190.1"/>
    <property type="molecule type" value="Genomic_DNA"/>
</dbReference>
<proteinExistence type="predicted"/>
<dbReference type="AlphaFoldDB" id="A0A7J6EWY3"/>
<feature type="domain" description="Zinc knuckle CX2CX4HX4C" evidence="2">
    <location>
        <begin position="136"/>
        <end position="184"/>
    </location>
</feature>
<dbReference type="Pfam" id="PF14392">
    <property type="entry name" value="zf-CCHC_4"/>
    <property type="match status" value="1"/>
</dbReference>
<evidence type="ECO:0000256" key="1">
    <source>
        <dbReference type="SAM" id="MobiDB-lite"/>
    </source>
</evidence>
<dbReference type="Proteomes" id="UP000583929">
    <property type="component" value="Unassembled WGS sequence"/>
</dbReference>
<protein>
    <recommendedName>
        <fullName evidence="2">Zinc knuckle CX2CX4HX4C domain-containing protein</fullName>
    </recommendedName>
</protein>
<name>A0A7J6EWY3_CANSA</name>
<gene>
    <name evidence="3" type="ORF">G4B88_009470</name>
</gene>
<feature type="region of interest" description="Disordered" evidence="1">
    <location>
        <begin position="266"/>
        <end position="286"/>
    </location>
</feature>
<feature type="compositionally biased region" description="Basic and acidic residues" evidence="1">
    <location>
        <begin position="269"/>
        <end position="278"/>
    </location>
</feature>
<evidence type="ECO:0000313" key="3">
    <source>
        <dbReference type="EMBL" id="KAF4362190.1"/>
    </source>
</evidence>
<sequence length="380" mass="42976">MVLGCYRFGLGDNRVELASPYLPEVMTKICLYHTFTHYLQVSSSLFSMHPTMNTNPRTSNHSLQRTAEEALIHDFDHVSIHPETQPDSYCLVVKILTPETPKPEWIGNAMKDAWIALYLASLYDSITPLTRIRALLDTTKPLFCGMNIYFRKLSITKWLKFQYEGIQNYCYHCGKLNHTFNKCENFLDCDTHAHPPSLNYKDVLTARAKTFYKKSIFELSNSTPFEEISSLNNPPNASPYPPASVFNTVTFPIKSNPIMTSTVLTSTSKGKEPMHPECTRVSSETPPEPIRLRNCVAPLTIFGSKRTYTRQSNQVGTLIISSLSNFPGTSICFSPRSLNTLAHNISHRALGTDEEVIVEQQHLDTTTSDLTFNKSTYIIL</sequence>
<comment type="caution">
    <text evidence="3">The sequence shown here is derived from an EMBL/GenBank/DDBJ whole genome shotgun (WGS) entry which is preliminary data.</text>
</comment>
<reference evidence="3 4" key="1">
    <citation type="journal article" date="2020" name="bioRxiv">
        <title>Sequence and annotation of 42 cannabis genomes reveals extensive copy number variation in cannabinoid synthesis and pathogen resistance genes.</title>
        <authorList>
            <person name="Mckernan K.J."/>
            <person name="Helbert Y."/>
            <person name="Kane L.T."/>
            <person name="Ebling H."/>
            <person name="Zhang L."/>
            <person name="Liu B."/>
            <person name="Eaton Z."/>
            <person name="Mclaughlin S."/>
            <person name="Kingan S."/>
            <person name="Baybayan P."/>
            <person name="Concepcion G."/>
            <person name="Jordan M."/>
            <person name="Riva A."/>
            <person name="Barbazuk W."/>
            <person name="Harkins T."/>
        </authorList>
    </citation>
    <scope>NUCLEOTIDE SEQUENCE [LARGE SCALE GENOMIC DNA]</scope>
    <source>
        <strain evidence="4">cv. Jamaican Lion 4</strain>
        <tissue evidence="3">Leaf</tissue>
    </source>
</reference>